<dbReference type="Proteomes" id="UP000184032">
    <property type="component" value="Unassembled WGS sequence"/>
</dbReference>
<feature type="transmembrane region" description="Helical" evidence="1">
    <location>
        <begin position="241"/>
        <end position="261"/>
    </location>
</feature>
<evidence type="ECO:0000256" key="1">
    <source>
        <dbReference type="SAM" id="Phobius"/>
    </source>
</evidence>
<feature type="transmembrane region" description="Helical" evidence="1">
    <location>
        <begin position="188"/>
        <end position="206"/>
    </location>
</feature>
<dbReference type="RefSeq" id="WP_073184851.1">
    <property type="nucleotide sequence ID" value="NZ_FQXI01000008.1"/>
</dbReference>
<protein>
    <recommendedName>
        <fullName evidence="4">ABC-2 family transporter protein</fullName>
    </recommendedName>
</protein>
<reference evidence="3" key="1">
    <citation type="submission" date="2016-11" db="EMBL/GenBank/DDBJ databases">
        <authorList>
            <person name="Varghese N."/>
            <person name="Submissions S."/>
        </authorList>
    </citation>
    <scope>NUCLEOTIDE SEQUENCE [LARGE SCALE GENOMIC DNA]</scope>
    <source>
        <strain evidence="3">DSM 21120</strain>
    </source>
</reference>
<keyword evidence="1" id="KW-0472">Membrane</keyword>
<gene>
    <name evidence="2" type="ORF">SAMN02745245_01299</name>
</gene>
<feature type="transmembrane region" description="Helical" evidence="1">
    <location>
        <begin position="12"/>
        <end position="33"/>
    </location>
</feature>
<feature type="transmembrane region" description="Helical" evidence="1">
    <location>
        <begin position="45"/>
        <end position="69"/>
    </location>
</feature>
<dbReference type="AlphaFoldDB" id="A0A1M5SU55"/>
<keyword evidence="1" id="KW-1133">Transmembrane helix</keyword>
<feature type="transmembrane region" description="Helical" evidence="1">
    <location>
        <begin position="99"/>
        <end position="124"/>
    </location>
</feature>
<dbReference type="EMBL" id="FQXI01000008">
    <property type="protein sequence ID" value="SHH42036.1"/>
    <property type="molecule type" value="Genomic_DNA"/>
</dbReference>
<dbReference type="STRING" id="1120995.SAMN02745245_01299"/>
<keyword evidence="3" id="KW-1185">Reference proteome</keyword>
<evidence type="ECO:0008006" key="4">
    <source>
        <dbReference type="Google" id="ProtNLM"/>
    </source>
</evidence>
<accession>A0A1M5SU55</accession>
<evidence type="ECO:0000313" key="2">
    <source>
        <dbReference type="EMBL" id="SHH42036.1"/>
    </source>
</evidence>
<evidence type="ECO:0000313" key="3">
    <source>
        <dbReference type="Proteomes" id="UP000184032"/>
    </source>
</evidence>
<name>A0A1M5SU55_9FIRM</name>
<organism evidence="2 3">
    <name type="scientific">Anaerosphaera aminiphila DSM 21120</name>
    <dbReference type="NCBI Taxonomy" id="1120995"/>
    <lineage>
        <taxon>Bacteria</taxon>
        <taxon>Bacillati</taxon>
        <taxon>Bacillota</taxon>
        <taxon>Tissierellia</taxon>
        <taxon>Tissierellales</taxon>
        <taxon>Peptoniphilaceae</taxon>
        <taxon>Anaerosphaera</taxon>
    </lineage>
</organism>
<proteinExistence type="predicted"/>
<feature type="transmembrane region" description="Helical" evidence="1">
    <location>
        <begin position="153"/>
        <end position="176"/>
    </location>
</feature>
<keyword evidence="1" id="KW-0812">Transmembrane</keyword>
<dbReference type="OrthoDB" id="9816138at2"/>
<sequence>MRKFIKYEIKGSYKFILGVLLLTTILNLGSFTYLHSIDTPYVSTIGSIFLGIAFLIIFGMMVATAFYIVNLFKKELYEDRGYLTFTIPLSAKKILGSKVFVAFLWFVVIFIGFILSNALGLLIITPRGELNSILESLKSLNISWKEVPWIEGFVTFIGLIINGMTLLLTIYFSMTLGRVSIRNKKFKGIWFFIFIFVSILLLMVMVKGIEIVPYYLNVSRPGIESISTYHALATANMNGDLLINIGSIIYSILAPVLLFFLTSSLMENSIDV</sequence>